<dbReference type="FunFam" id="3.30.420.40:FF:000007">
    <property type="entry name" value="Glycerol kinase"/>
    <property type="match status" value="1"/>
</dbReference>
<evidence type="ECO:0000259" key="12">
    <source>
        <dbReference type="Pfam" id="PF02782"/>
    </source>
</evidence>
<evidence type="ECO:0000256" key="8">
    <source>
        <dbReference type="ARBA" id="ARBA00052101"/>
    </source>
</evidence>
<keyword evidence="14" id="KW-1185">Reference proteome</keyword>
<feature type="binding site" evidence="9">
    <location>
        <position position="135"/>
    </location>
    <ligand>
        <name>glycerol</name>
        <dbReference type="ChEBI" id="CHEBI:17754"/>
    </ligand>
</feature>
<keyword evidence="7 9" id="KW-0067">ATP-binding</keyword>
<dbReference type="PROSITE" id="PS00933">
    <property type="entry name" value="FGGY_KINASES_1"/>
    <property type="match status" value="1"/>
</dbReference>
<feature type="binding site" evidence="9">
    <location>
        <position position="414"/>
    </location>
    <ligand>
        <name>ADP</name>
        <dbReference type="ChEBI" id="CHEBI:456216"/>
    </ligand>
</feature>
<dbReference type="NCBIfam" id="TIGR01311">
    <property type="entry name" value="glycerol_kin"/>
    <property type="match status" value="1"/>
</dbReference>
<dbReference type="InterPro" id="IPR005999">
    <property type="entry name" value="Glycerol_kin"/>
</dbReference>
<organism evidence="13 14">
    <name type="scientific">Pandoraea terrae</name>
    <dbReference type="NCBI Taxonomy" id="1537710"/>
    <lineage>
        <taxon>Bacteria</taxon>
        <taxon>Pseudomonadati</taxon>
        <taxon>Pseudomonadota</taxon>
        <taxon>Betaproteobacteria</taxon>
        <taxon>Burkholderiales</taxon>
        <taxon>Burkholderiaceae</taxon>
        <taxon>Pandoraea</taxon>
    </lineage>
</organism>
<comment type="similarity">
    <text evidence="2 9 10">Belongs to the FGGY kinase family.</text>
</comment>
<feature type="binding site" evidence="9">
    <location>
        <position position="245"/>
    </location>
    <ligand>
        <name>glycerol</name>
        <dbReference type="ChEBI" id="CHEBI:17754"/>
    </ligand>
</feature>
<feature type="binding site" evidence="9">
    <location>
        <position position="309"/>
    </location>
    <ligand>
        <name>ADP</name>
        <dbReference type="ChEBI" id="CHEBI:456216"/>
    </ligand>
</feature>
<evidence type="ECO:0000256" key="2">
    <source>
        <dbReference type="ARBA" id="ARBA00009156"/>
    </source>
</evidence>
<evidence type="ECO:0000256" key="6">
    <source>
        <dbReference type="ARBA" id="ARBA00022798"/>
    </source>
</evidence>
<evidence type="ECO:0000256" key="3">
    <source>
        <dbReference type="ARBA" id="ARBA00022679"/>
    </source>
</evidence>
<feature type="binding site" evidence="9">
    <location>
        <position position="13"/>
    </location>
    <ligand>
        <name>ADP</name>
        <dbReference type="ChEBI" id="CHEBI:456216"/>
    </ligand>
</feature>
<feature type="binding site" evidence="9">
    <location>
        <position position="266"/>
    </location>
    <ligand>
        <name>ATP</name>
        <dbReference type="ChEBI" id="CHEBI:30616"/>
    </ligand>
</feature>
<proteinExistence type="inferred from homology"/>
<keyword evidence="5 9" id="KW-0418">Kinase</keyword>
<feature type="binding site" evidence="9">
    <location>
        <position position="244"/>
    </location>
    <ligand>
        <name>sn-glycerol 3-phosphate</name>
        <dbReference type="ChEBI" id="CHEBI:57597"/>
    </ligand>
</feature>
<feature type="binding site" evidence="9">
    <location>
        <position position="313"/>
    </location>
    <ligand>
        <name>ATP</name>
        <dbReference type="ChEBI" id="CHEBI:30616"/>
    </ligand>
</feature>
<dbReference type="InterPro" id="IPR043129">
    <property type="entry name" value="ATPase_NBD"/>
</dbReference>
<feature type="binding site" evidence="9">
    <location>
        <position position="410"/>
    </location>
    <ligand>
        <name>ATP</name>
        <dbReference type="ChEBI" id="CHEBI:30616"/>
    </ligand>
</feature>
<feature type="domain" description="Carbohydrate kinase FGGY C-terminal" evidence="12">
    <location>
        <begin position="261"/>
        <end position="449"/>
    </location>
</feature>
<evidence type="ECO:0000256" key="10">
    <source>
        <dbReference type="RuleBase" id="RU003733"/>
    </source>
</evidence>
<reference evidence="13 14" key="1">
    <citation type="submission" date="2019-08" db="EMBL/GenBank/DDBJ databases">
        <authorList>
            <person name="Peeters C."/>
        </authorList>
    </citation>
    <scope>NUCLEOTIDE SEQUENCE [LARGE SCALE GENOMIC DNA]</scope>
    <source>
        <strain evidence="13 14">LMG 30175</strain>
    </source>
</reference>
<evidence type="ECO:0000256" key="4">
    <source>
        <dbReference type="ARBA" id="ARBA00022741"/>
    </source>
</evidence>
<feature type="binding site" evidence="9">
    <location>
        <position position="84"/>
    </location>
    <ligand>
        <name>glycerol</name>
        <dbReference type="ChEBI" id="CHEBI:17754"/>
    </ligand>
</feature>
<dbReference type="NCBIfam" id="NF000756">
    <property type="entry name" value="PRK00047.1"/>
    <property type="match status" value="1"/>
</dbReference>
<dbReference type="EMBL" id="CABPRZ010000013">
    <property type="protein sequence ID" value="VVE23904.1"/>
    <property type="molecule type" value="Genomic_DNA"/>
</dbReference>
<keyword evidence="3 9" id="KW-0808">Transferase</keyword>
<comment type="function">
    <text evidence="9">Key enzyme in the regulation of glycerol uptake and metabolism. Catalyzes the phosphorylation of glycerol to yield sn-glycerol 3-phosphate.</text>
</comment>
<feature type="binding site" evidence="9">
    <location>
        <position position="83"/>
    </location>
    <ligand>
        <name>sn-glycerol 3-phosphate</name>
        <dbReference type="ChEBI" id="CHEBI:57597"/>
    </ligand>
</feature>
<comment type="catalytic activity">
    <reaction evidence="8 9">
        <text>glycerol + ATP = sn-glycerol 3-phosphate + ADP + H(+)</text>
        <dbReference type="Rhea" id="RHEA:21644"/>
        <dbReference type="ChEBI" id="CHEBI:15378"/>
        <dbReference type="ChEBI" id="CHEBI:17754"/>
        <dbReference type="ChEBI" id="CHEBI:30616"/>
        <dbReference type="ChEBI" id="CHEBI:57597"/>
        <dbReference type="ChEBI" id="CHEBI:456216"/>
        <dbReference type="EC" id="2.7.1.30"/>
    </reaction>
</comment>
<feature type="binding site" evidence="9">
    <location>
        <position position="309"/>
    </location>
    <ligand>
        <name>ATP</name>
        <dbReference type="ChEBI" id="CHEBI:30616"/>
    </ligand>
</feature>
<protein>
    <recommendedName>
        <fullName evidence="9">Glycerol kinase</fullName>
        <ecNumber evidence="9">2.7.1.30</ecNumber>
    </recommendedName>
    <alternativeName>
        <fullName evidence="9">ATP:glycerol 3-phosphotransferase</fullName>
    </alternativeName>
    <alternativeName>
        <fullName evidence="9">Glycerokinase</fullName>
        <shortName evidence="9">GK</shortName>
    </alternativeName>
</protein>
<name>A0A5E4WJY5_9BURK</name>
<dbReference type="PIRSF" id="PIRSF000538">
    <property type="entry name" value="GlpK"/>
    <property type="match status" value="1"/>
</dbReference>
<evidence type="ECO:0000259" key="11">
    <source>
        <dbReference type="Pfam" id="PF00370"/>
    </source>
</evidence>
<dbReference type="GO" id="GO:0006072">
    <property type="term" value="P:glycerol-3-phosphate metabolic process"/>
    <property type="evidence" value="ECO:0007669"/>
    <property type="project" value="InterPro"/>
</dbReference>
<dbReference type="Pfam" id="PF02782">
    <property type="entry name" value="FGGY_C"/>
    <property type="match status" value="1"/>
</dbReference>
<feature type="binding site" evidence="9">
    <location>
        <position position="13"/>
    </location>
    <ligand>
        <name>ATP</name>
        <dbReference type="ChEBI" id="CHEBI:30616"/>
    </ligand>
</feature>
<evidence type="ECO:0000256" key="7">
    <source>
        <dbReference type="ARBA" id="ARBA00022840"/>
    </source>
</evidence>
<dbReference type="RefSeq" id="WP_150698135.1">
    <property type="nucleotide sequence ID" value="NZ_CABPRZ010000013.1"/>
</dbReference>
<accession>A0A5E4WJY5</accession>
<dbReference type="Gene3D" id="3.30.420.40">
    <property type="match status" value="2"/>
</dbReference>
<feature type="binding site" evidence="9">
    <location>
        <position position="135"/>
    </location>
    <ligand>
        <name>sn-glycerol 3-phosphate</name>
        <dbReference type="ChEBI" id="CHEBI:57597"/>
    </ligand>
</feature>
<feature type="binding site" evidence="9">
    <location>
        <position position="15"/>
    </location>
    <ligand>
        <name>ATP</name>
        <dbReference type="ChEBI" id="CHEBI:30616"/>
    </ligand>
</feature>
<evidence type="ECO:0000313" key="14">
    <source>
        <dbReference type="Proteomes" id="UP000414233"/>
    </source>
</evidence>
<feature type="binding site" evidence="9">
    <location>
        <position position="84"/>
    </location>
    <ligand>
        <name>sn-glycerol 3-phosphate</name>
        <dbReference type="ChEBI" id="CHEBI:57597"/>
    </ligand>
</feature>
<dbReference type="EC" id="2.7.1.30" evidence="9"/>
<feature type="binding site" evidence="9">
    <location>
        <position position="244"/>
    </location>
    <ligand>
        <name>glycerol</name>
        <dbReference type="ChEBI" id="CHEBI:17754"/>
    </ligand>
</feature>
<dbReference type="UniPathway" id="UPA00618">
    <property type="reaction ID" value="UER00672"/>
</dbReference>
<keyword evidence="4 9" id="KW-0547">Nucleotide-binding</keyword>
<dbReference type="GO" id="GO:0019563">
    <property type="term" value="P:glycerol catabolic process"/>
    <property type="evidence" value="ECO:0007669"/>
    <property type="project" value="UniProtKB-UniRule"/>
</dbReference>
<evidence type="ECO:0000256" key="1">
    <source>
        <dbReference type="ARBA" id="ARBA00005190"/>
    </source>
</evidence>
<feature type="binding site" evidence="9">
    <location>
        <position position="13"/>
    </location>
    <ligand>
        <name>sn-glycerol 3-phosphate</name>
        <dbReference type="ChEBI" id="CHEBI:57597"/>
    </ligand>
</feature>
<dbReference type="InterPro" id="IPR018483">
    <property type="entry name" value="Carb_kinase_FGGY_CS"/>
</dbReference>
<dbReference type="Proteomes" id="UP000414233">
    <property type="component" value="Unassembled WGS sequence"/>
</dbReference>
<dbReference type="AlphaFoldDB" id="A0A5E4WJY5"/>
<evidence type="ECO:0000256" key="9">
    <source>
        <dbReference type="HAMAP-Rule" id="MF_00186"/>
    </source>
</evidence>
<dbReference type="PANTHER" id="PTHR10196:SF69">
    <property type="entry name" value="GLYCEROL KINASE"/>
    <property type="match status" value="1"/>
</dbReference>
<dbReference type="InterPro" id="IPR000577">
    <property type="entry name" value="Carb_kinase_FGGY"/>
</dbReference>
<dbReference type="HAMAP" id="MF_00186">
    <property type="entry name" value="Glycerol_kin"/>
    <property type="match status" value="1"/>
</dbReference>
<dbReference type="FunFam" id="3.30.420.40:FF:000008">
    <property type="entry name" value="Glycerol kinase"/>
    <property type="match status" value="1"/>
</dbReference>
<feature type="binding site" evidence="9">
    <location>
        <position position="14"/>
    </location>
    <ligand>
        <name>ATP</name>
        <dbReference type="ChEBI" id="CHEBI:30616"/>
    </ligand>
</feature>
<comment type="activity regulation">
    <text evidence="9">Inhibited by fructose 1,6-bisphosphate (FBP).</text>
</comment>
<comment type="pathway">
    <text evidence="1 9">Polyol metabolism; glycerol degradation via glycerol kinase pathway; sn-glycerol 3-phosphate from glycerol: step 1/1.</text>
</comment>
<dbReference type="GO" id="GO:0004370">
    <property type="term" value="F:glycerol kinase activity"/>
    <property type="evidence" value="ECO:0007669"/>
    <property type="project" value="UniProtKB-UniRule"/>
</dbReference>
<dbReference type="PANTHER" id="PTHR10196">
    <property type="entry name" value="SUGAR KINASE"/>
    <property type="match status" value="1"/>
</dbReference>
<feature type="binding site" evidence="9">
    <location>
        <position position="410"/>
    </location>
    <ligand>
        <name>ADP</name>
        <dbReference type="ChEBI" id="CHEBI:456216"/>
    </ligand>
</feature>
<dbReference type="PROSITE" id="PS00445">
    <property type="entry name" value="FGGY_KINASES_2"/>
    <property type="match status" value="1"/>
</dbReference>
<dbReference type="Pfam" id="PF00370">
    <property type="entry name" value="FGGY_N"/>
    <property type="match status" value="1"/>
</dbReference>
<dbReference type="InterPro" id="IPR018485">
    <property type="entry name" value="FGGY_C"/>
</dbReference>
<feature type="binding site" evidence="9">
    <location>
        <position position="83"/>
    </location>
    <ligand>
        <name>glycerol</name>
        <dbReference type="ChEBI" id="CHEBI:17754"/>
    </ligand>
</feature>
<feature type="binding site" evidence="9">
    <location>
        <position position="17"/>
    </location>
    <ligand>
        <name>ADP</name>
        <dbReference type="ChEBI" id="CHEBI:456216"/>
    </ligand>
</feature>
<dbReference type="OrthoDB" id="9805576at2"/>
<dbReference type="GO" id="GO:0005829">
    <property type="term" value="C:cytosol"/>
    <property type="evidence" value="ECO:0007669"/>
    <property type="project" value="TreeGrafter"/>
</dbReference>
<dbReference type="CDD" id="cd07786">
    <property type="entry name" value="FGGY_EcGK_like"/>
    <property type="match status" value="1"/>
</dbReference>
<keyword evidence="6 9" id="KW-0319">Glycerol metabolism</keyword>
<sequence length="498" mass="53974">MPGPYILAFDQGTTSSRALLFDRTGAVVASAQKEFRQIYPHPGWVEHDPREIWSTQAGVAAEALTRAHAGGRDIAAIGITNQRETTIVWDRRTGEPVYNAIVWQDRRTADFCDQLKARGAEALVRERTGLIVDAYFSGSKIRWILDNVPGARALAVAGHLAFGTVDTWLAWHLSAGKLHVTDVSNASRTMLFNIHTLDWDDELLALLDIPRLMLPTVRSSSEVYGHTTTQWLSANVPIAGIAGDQQAALFGQLCLQPGMVKNTYGTGCFMVMNTGGAPQMSGHNLLTTVAWKIGERVDYALEGSIFIGGAVVQWLRDGLGIIRHSRDVEALATTVPDAGGVVLVPAFAGLGAPHWQPRARGTLFGVTRGTTSAHIARAALDSIAFQTLDVLRAMEADAGLHVSELRVDGGAAANDLLMQWQADLLGSDVVRPNVIETTALGAAYLAGLAVGYWPDLAALQDQWQLQRRFVRQLPHEAVDAAVKSWQRAIRAAKAWAED</sequence>
<feature type="domain" description="Carbohydrate kinase FGGY N-terminal" evidence="11">
    <location>
        <begin position="5"/>
        <end position="251"/>
    </location>
</feature>
<dbReference type="InterPro" id="IPR018484">
    <property type="entry name" value="FGGY_N"/>
</dbReference>
<dbReference type="GO" id="GO:0005524">
    <property type="term" value="F:ATP binding"/>
    <property type="evidence" value="ECO:0007669"/>
    <property type="project" value="UniProtKB-UniRule"/>
</dbReference>
<dbReference type="SUPFAM" id="SSF53067">
    <property type="entry name" value="Actin-like ATPase domain"/>
    <property type="match status" value="2"/>
</dbReference>
<gene>
    <name evidence="9 13" type="primary">glpK</name>
    <name evidence="13" type="ORF">PTE30175_03199</name>
</gene>
<evidence type="ECO:0000313" key="13">
    <source>
        <dbReference type="EMBL" id="VVE23904.1"/>
    </source>
</evidence>
<evidence type="ECO:0000256" key="5">
    <source>
        <dbReference type="ARBA" id="ARBA00022777"/>
    </source>
</evidence>
<feature type="binding site" evidence="9">
    <location>
        <position position="266"/>
    </location>
    <ligand>
        <name>ADP</name>
        <dbReference type="ChEBI" id="CHEBI:456216"/>
    </ligand>
</feature>